<accession>A0A0D7DWK7</accession>
<reference evidence="1 2" key="1">
    <citation type="submission" date="2014-11" db="EMBL/GenBank/DDBJ databases">
        <title>Genomics and ecophysiology of heterotrophic nitrogen fixing bacteria isolated from estuarine surface water.</title>
        <authorList>
            <person name="Bentzon-Tilia M."/>
            <person name="Severin I."/>
            <person name="Hansen L.H."/>
            <person name="Riemann L."/>
        </authorList>
    </citation>
    <scope>NUCLEOTIDE SEQUENCE [LARGE SCALE GENOMIC DNA]</scope>
    <source>
        <strain evidence="1 2">BAL398</strain>
    </source>
</reference>
<evidence type="ECO:0000313" key="2">
    <source>
        <dbReference type="Proteomes" id="UP000032515"/>
    </source>
</evidence>
<name>A0A0D7DWK7_RHOPL</name>
<gene>
    <name evidence="1" type="ORF">OO17_29225</name>
</gene>
<feature type="non-terminal residue" evidence="1">
    <location>
        <position position="1"/>
    </location>
</feature>
<dbReference type="EMBL" id="JXXE01000817">
    <property type="protein sequence ID" value="KIZ32949.1"/>
    <property type="molecule type" value="Genomic_DNA"/>
</dbReference>
<protein>
    <submittedName>
        <fullName evidence="1">Uncharacterized protein</fullName>
    </submittedName>
</protein>
<dbReference type="Proteomes" id="UP000032515">
    <property type="component" value="Unassembled WGS sequence"/>
</dbReference>
<evidence type="ECO:0000313" key="1">
    <source>
        <dbReference type="EMBL" id="KIZ32949.1"/>
    </source>
</evidence>
<comment type="caution">
    <text evidence="1">The sequence shown here is derived from an EMBL/GenBank/DDBJ whole genome shotgun (WGS) entry which is preliminary data.</text>
</comment>
<sequence length="61" mass="6582">GALATKQSSPCLAPLVCFAVGRRDAPSSVRNDDIKFGFTGFFLVELFGPAQADIERPVRQI</sequence>
<dbReference type="AlphaFoldDB" id="A0A0D7DWK7"/>
<proteinExistence type="predicted"/>
<dbReference type="RefSeq" id="WP_044418858.1">
    <property type="nucleotide sequence ID" value="NZ_JXXE01000817.1"/>
</dbReference>
<organism evidence="1 2">
    <name type="scientific">Rhodopseudomonas palustris</name>
    <dbReference type="NCBI Taxonomy" id="1076"/>
    <lineage>
        <taxon>Bacteria</taxon>
        <taxon>Pseudomonadati</taxon>
        <taxon>Pseudomonadota</taxon>
        <taxon>Alphaproteobacteria</taxon>
        <taxon>Hyphomicrobiales</taxon>
        <taxon>Nitrobacteraceae</taxon>
        <taxon>Rhodopseudomonas</taxon>
    </lineage>
</organism>
<dbReference type="PATRIC" id="fig|1076.23.peg.5316"/>